<keyword evidence="2" id="KW-1185">Reference proteome</keyword>
<reference evidence="1 2" key="1">
    <citation type="journal article" date="2018" name="Front. Plant Sci.">
        <title>Red Clover (Trifolium pratense) and Zigzag Clover (T. medium) - A Picture of Genomic Similarities and Differences.</title>
        <authorList>
            <person name="Dluhosova J."/>
            <person name="Istvanek J."/>
            <person name="Nedelnik J."/>
            <person name="Repkova J."/>
        </authorList>
    </citation>
    <scope>NUCLEOTIDE SEQUENCE [LARGE SCALE GENOMIC DNA]</scope>
    <source>
        <strain evidence="2">cv. 10/8</strain>
        <tissue evidence="1">Leaf</tissue>
    </source>
</reference>
<proteinExistence type="predicted"/>
<dbReference type="EMBL" id="LXQA010083887">
    <property type="protein sequence ID" value="MCI12365.1"/>
    <property type="molecule type" value="Genomic_DNA"/>
</dbReference>
<protein>
    <submittedName>
        <fullName evidence="1">NBS-LRR disease resistance protein</fullName>
    </submittedName>
</protein>
<evidence type="ECO:0000313" key="2">
    <source>
        <dbReference type="Proteomes" id="UP000265520"/>
    </source>
</evidence>
<dbReference type="InterPro" id="IPR032675">
    <property type="entry name" value="LRR_dom_sf"/>
</dbReference>
<name>A0A392PN86_9FABA</name>
<organism evidence="1 2">
    <name type="scientific">Trifolium medium</name>
    <dbReference type="NCBI Taxonomy" id="97028"/>
    <lineage>
        <taxon>Eukaryota</taxon>
        <taxon>Viridiplantae</taxon>
        <taxon>Streptophyta</taxon>
        <taxon>Embryophyta</taxon>
        <taxon>Tracheophyta</taxon>
        <taxon>Spermatophyta</taxon>
        <taxon>Magnoliopsida</taxon>
        <taxon>eudicotyledons</taxon>
        <taxon>Gunneridae</taxon>
        <taxon>Pentapetalae</taxon>
        <taxon>rosids</taxon>
        <taxon>fabids</taxon>
        <taxon>Fabales</taxon>
        <taxon>Fabaceae</taxon>
        <taxon>Papilionoideae</taxon>
        <taxon>50 kb inversion clade</taxon>
        <taxon>NPAAA clade</taxon>
        <taxon>Hologalegina</taxon>
        <taxon>IRL clade</taxon>
        <taxon>Trifolieae</taxon>
        <taxon>Trifolium</taxon>
    </lineage>
</organism>
<dbReference type="Proteomes" id="UP000265520">
    <property type="component" value="Unassembled WGS sequence"/>
</dbReference>
<sequence length="114" mass="12587">MFPLLSMLNIDHCPKLELPCLPSLKNLYVRGCNNELLRSISSFCGLITLTLSGGNKITSFPDVMEHLTIDDCNELESLPEQIWEGAVQGGNGGGLGQDITHSWNIFCVKEAKMY</sequence>
<comment type="caution">
    <text evidence="1">The sequence shown here is derived from an EMBL/GenBank/DDBJ whole genome shotgun (WGS) entry which is preliminary data.</text>
</comment>
<evidence type="ECO:0000313" key="1">
    <source>
        <dbReference type="EMBL" id="MCI12365.1"/>
    </source>
</evidence>
<dbReference type="SUPFAM" id="SSF52047">
    <property type="entry name" value="RNI-like"/>
    <property type="match status" value="1"/>
</dbReference>
<dbReference type="AlphaFoldDB" id="A0A392PN86"/>
<feature type="non-terminal residue" evidence="1">
    <location>
        <position position="114"/>
    </location>
</feature>
<dbReference type="Gene3D" id="3.80.10.10">
    <property type="entry name" value="Ribonuclease Inhibitor"/>
    <property type="match status" value="1"/>
</dbReference>
<accession>A0A392PN86</accession>